<protein>
    <submittedName>
        <fullName evidence="1">Uncharacterized protein</fullName>
    </submittedName>
</protein>
<name>A0A370I4M0_9NOCA</name>
<dbReference type="Proteomes" id="UP000254869">
    <property type="component" value="Unassembled WGS sequence"/>
</dbReference>
<accession>A0A370I4M0</accession>
<dbReference type="RefSeq" id="WP_067999880.1">
    <property type="nucleotide sequence ID" value="NZ_QQBC01000005.1"/>
</dbReference>
<proteinExistence type="predicted"/>
<organism evidence="1 2">
    <name type="scientific">Nocardia pseudobrasiliensis</name>
    <dbReference type="NCBI Taxonomy" id="45979"/>
    <lineage>
        <taxon>Bacteria</taxon>
        <taxon>Bacillati</taxon>
        <taxon>Actinomycetota</taxon>
        <taxon>Actinomycetes</taxon>
        <taxon>Mycobacteriales</taxon>
        <taxon>Nocardiaceae</taxon>
        <taxon>Nocardia</taxon>
    </lineage>
</organism>
<sequence length="92" mass="9983">MAVQIRASALRRIDSGSAWTAAKPPGVDDVHPRQHRVVAEEFGEDRRMVQQPGQLCVASAPERGDEPVDERIVHDAGECAAQRETGGLRRAG</sequence>
<reference evidence="1 2" key="1">
    <citation type="submission" date="2018-07" db="EMBL/GenBank/DDBJ databases">
        <title>Genomic Encyclopedia of Type Strains, Phase IV (KMG-IV): sequencing the most valuable type-strain genomes for metagenomic binning, comparative biology and taxonomic classification.</title>
        <authorList>
            <person name="Goeker M."/>
        </authorList>
    </citation>
    <scope>NUCLEOTIDE SEQUENCE [LARGE SCALE GENOMIC DNA]</scope>
    <source>
        <strain evidence="1 2">DSM 44290</strain>
    </source>
</reference>
<gene>
    <name evidence="1" type="ORF">DFR76_1055</name>
</gene>
<dbReference type="AlphaFoldDB" id="A0A370I4M0"/>
<evidence type="ECO:0000313" key="2">
    <source>
        <dbReference type="Proteomes" id="UP000254869"/>
    </source>
</evidence>
<evidence type="ECO:0000313" key="1">
    <source>
        <dbReference type="EMBL" id="RDI65693.1"/>
    </source>
</evidence>
<dbReference type="EMBL" id="QQBC01000005">
    <property type="protein sequence ID" value="RDI65693.1"/>
    <property type="molecule type" value="Genomic_DNA"/>
</dbReference>
<comment type="caution">
    <text evidence="1">The sequence shown here is derived from an EMBL/GenBank/DDBJ whole genome shotgun (WGS) entry which is preliminary data.</text>
</comment>
<keyword evidence="2" id="KW-1185">Reference proteome</keyword>